<dbReference type="AlphaFoldDB" id="A0A0F9E7D8"/>
<dbReference type="EMBL" id="LAZR01028584">
    <property type="protein sequence ID" value="KKL62141.1"/>
    <property type="molecule type" value="Genomic_DNA"/>
</dbReference>
<protein>
    <submittedName>
        <fullName evidence="2">Uncharacterized protein</fullName>
    </submittedName>
</protein>
<name>A0A0F9E7D8_9ZZZZ</name>
<feature type="region of interest" description="Disordered" evidence="1">
    <location>
        <begin position="1"/>
        <end position="21"/>
    </location>
</feature>
<comment type="caution">
    <text evidence="2">The sequence shown here is derived from an EMBL/GenBank/DDBJ whole genome shotgun (WGS) entry which is preliminary data.</text>
</comment>
<feature type="non-terminal residue" evidence="2">
    <location>
        <position position="21"/>
    </location>
</feature>
<reference evidence="2" key="1">
    <citation type="journal article" date="2015" name="Nature">
        <title>Complex archaea that bridge the gap between prokaryotes and eukaryotes.</title>
        <authorList>
            <person name="Spang A."/>
            <person name="Saw J.H."/>
            <person name="Jorgensen S.L."/>
            <person name="Zaremba-Niedzwiedzka K."/>
            <person name="Martijn J."/>
            <person name="Lind A.E."/>
            <person name="van Eijk R."/>
            <person name="Schleper C."/>
            <person name="Guy L."/>
            <person name="Ettema T.J."/>
        </authorList>
    </citation>
    <scope>NUCLEOTIDE SEQUENCE</scope>
</reference>
<evidence type="ECO:0000313" key="2">
    <source>
        <dbReference type="EMBL" id="KKL62141.1"/>
    </source>
</evidence>
<evidence type="ECO:0000256" key="1">
    <source>
        <dbReference type="SAM" id="MobiDB-lite"/>
    </source>
</evidence>
<sequence length="21" mass="2452">MDEGLANYSEDWKVGSKPRLR</sequence>
<accession>A0A0F9E7D8</accession>
<proteinExistence type="predicted"/>
<gene>
    <name evidence="2" type="ORF">LCGC14_2188140</name>
</gene>
<organism evidence="2">
    <name type="scientific">marine sediment metagenome</name>
    <dbReference type="NCBI Taxonomy" id="412755"/>
    <lineage>
        <taxon>unclassified sequences</taxon>
        <taxon>metagenomes</taxon>
        <taxon>ecological metagenomes</taxon>
    </lineage>
</organism>